<evidence type="ECO:0000313" key="3">
    <source>
        <dbReference type="EMBL" id="CAE7265161.1"/>
    </source>
</evidence>
<feature type="compositionally biased region" description="Acidic residues" evidence="1">
    <location>
        <begin position="648"/>
        <end position="659"/>
    </location>
</feature>
<keyword evidence="2" id="KW-0812">Transmembrane</keyword>
<dbReference type="EMBL" id="CAJNIZ010008213">
    <property type="protein sequence ID" value="CAE7265161.1"/>
    <property type="molecule type" value="Genomic_DNA"/>
</dbReference>
<feature type="transmembrane region" description="Helical" evidence="2">
    <location>
        <begin position="578"/>
        <end position="600"/>
    </location>
</feature>
<feature type="compositionally biased region" description="Low complexity" evidence="1">
    <location>
        <begin position="1"/>
        <end position="15"/>
    </location>
</feature>
<dbReference type="AlphaFoldDB" id="A0A812MWI1"/>
<keyword evidence="2" id="KW-1133">Transmembrane helix</keyword>
<sequence length="699" mass="78817">MSSGEEQASSSSSSDESSEEEPQDLEFGFESEAPIPQRAGSREDGEESWDGDKGGSYPDDDLESDKDAVVTRTAVMKERAAKKAASAMSLTRSWTRKGSGMPDSDTVSPRRSGQVEGIESFTPKRSEVEPGEEPSGPSPRKRSGLSRACACCGCFGCCARLSRVRARWNERCSACSRRIGRCCAPCARCFQLLSRAWAAFEARCKYLAISIRCLCCPLLLLLGAFRCCCGSSAEVPRSSSRSKLSRKGRSMSRSMSRSGSMAVGRSQSIRRSGTLTARFAEGPSRQPRSTLKQKHPRLPKQEQAQKNVSAREKFRELRKEMTFEAGELHGELEDPMANKQVPEPTGLAALDWTAWLPWNWASTYEIWKESRIEMWASLKKVLDDMEKEDLIDANGNTVKPSDLQRKYRRAWRTLIFAYWDPFLELLPTWGTVFAMLMWSLMLIPISGFVLASVLLVSSVMRNMDYVEGNCQIESLPDAFVTSKGVVTEVSGRYLIRRFYEASPKRTEGFVLQACDIRVPCEHEDIARTGFLEREECDKFRIWAWRDPIVCYYHQNDEYATAGRDLLCLSRPSDLQQEVFLVVIAGAGVIVAILIVVVVFIRRALDLRETRRFQEEMEREMEKERAEAEQREVEEEARRQQEANQRQADEDEAAGMDDVEWATEKTRSFVSQVTRLTFSASESAAISKSKSFALQPPSEM</sequence>
<keyword evidence="4" id="KW-1185">Reference proteome</keyword>
<feature type="region of interest" description="Disordered" evidence="1">
    <location>
        <begin position="231"/>
        <end position="311"/>
    </location>
</feature>
<keyword evidence="2" id="KW-0472">Membrane</keyword>
<comment type="caution">
    <text evidence="3">The sequence shown here is derived from an EMBL/GenBank/DDBJ whole genome shotgun (WGS) entry which is preliminary data.</text>
</comment>
<reference evidence="3" key="1">
    <citation type="submission" date="2021-02" db="EMBL/GenBank/DDBJ databases">
        <authorList>
            <person name="Dougan E. K."/>
            <person name="Rhodes N."/>
            <person name="Thang M."/>
            <person name="Chan C."/>
        </authorList>
    </citation>
    <scope>NUCLEOTIDE SEQUENCE</scope>
</reference>
<name>A0A812MWI1_SYMPI</name>
<feature type="compositionally biased region" description="Basic and acidic residues" evidence="1">
    <location>
        <begin position="622"/>
        <end position="640"/>
    </location>
</feature>
<feature type="compositionally biased region" description="Low complexity" evidence="1">
    <location>
        <begin position="680"/>
        <end position="692"/>
    </location>
</feature>
<organism evidence="3 4">
    <name type="scientific">Symbiodinium pilosum</name>
    <name type="common">Dinoflagellate</name>
    <dbReference type="NCBI Taxonomy" id="2952"/>
    <lineage>
        <taxon>Eukaryota</taxon>
        <taxon>Sar</taxon>
        <taxon>Alveolata</taxon>
        <taxon>Dinophyceae</taxon>
        <taxon>Suessiales</taxon>
        <taxon>Symbiodiniaceae</taxon>
        <taxon>Symbiodinium</taxon>
    </lineage>
</organism>
<accession>A0A812MWI1</accession>
<protein>
    <submittedName>
        <fullName evidence="3">Uncharacterized protein</fullName>
    </submittedName>
</protein>
<feature type="compositionally biased region" description="Low complexity" evidence="1">
    <location>
        <begin position="251"/>
        <end position="266"/>
    </location>
</feature>
<proteinExistence type="predicted"/>
<feature type="compositionally biased region" description="Basic and acidic residues" evidence="1">
    <location>
        <begin position="65"/>
        <end position="81"/>
    </location>
</feature>
<evidence type="ECO:0000256" key="1">
    <source>
        <dbReference type="SAM" id="MobiDB-lite"/>
    </source>
</evidence>
<evidence type="ECO:0000256" key="2">
    <source>
        <dbReference type="SAM" id="Phobius"/>
    </source>
</evidence>
<gene>
    <name evidence="3" type="ORF">SPIL2461_LOCUS5690</name>
</gene>
<feature type="region of interest" description="Disordered" evidence="1">
    <location>
        <begin position="680"/>
        <end position="699"/>
    </location>
</feature>
<feature type="compositionally biased region" description="Acidic residues" evidence="1">
    <location>
        <begin position="16"/>
        <end position="29"/>
    </location>
</feature>
<feature type="region of interest" description="Disordered" evidence="1">
    <location>
        <begin position="1"/>
        <end position="143"/>
    </location>
</feature>
<dbReference type="Proteomes" id="UP000649617">
    <property type="component" value="Unassembled WGS sequence"/>
</dbReference>
<evidence type="ECO:0000313" key="4">
    <source>
        <dbReference type="Proteomes" id="UP000649617"/>
    </source>
</evidence>
<feature type="transmembrane region" description="Helical" evidence="2">
    <location>
        <begin position="432"/>
        <end position="456"/>
    </location>
</feature>
<dbReference type="OrthoDB" id="10250354at2759"/>
<feature type="region of interest" description="Disordered" evidence="1">
    <location>
        <begin position="622"/>
        <end position="659"/>
    </location>
</feature>